<dbReference type="Pfam" id="PF00610">
    <property type="entry name" value="DEP"/>
    <property type="match status" value="1"/>
</dbReference>
<evidence type="ECO:0000259" key="4">
    <source>
        <dbReference type="PROSITE" id="PS50186"/>
    </source>
</evidence>
<dbReference type="PROSITE" id="PS50186">
    <property type="entry name" value="DEP"/>
    <property type="match status" value="1"/>
</dbReference>
<dbReference type="OrthoDB" id="196547at2759"/>
<evidence type="ECO:0000313" key="5">
    <source>
        <dbReference type="EMBL" id="KIV84407.1"/>
    </source>
</evidence>
<evidence type="ECO:0008006" key="7">
    <source>
        <dbReference type="Google" id="ProtNLM"/>
    </source>
</evidence>
<dbReference type="GO" id="GO:0035556">
    <property type="term" value="P:intracellular signal transduction"/>
    <property type="evidence" value="ECO:0007669"/>
    <property type="project" value="InterPro"/>
</dbReference>
<dbReference type="Gene3D" id="1.10.10.10">
    <property type="entry name" value="Winged helix-like DNA-binding domain superfamily/Winged helix DNA-binding domain"/>
    <property type="match status" value="2"/>
</dbReference>
<sequence>MPEPDNATVDDSMNLTVNDISGQVTLPDPTHYPPSTSNTPSSESTRPPYHHQYSSSTSITQTKSRRSLASLAREKTSNAFANLTSIGTTTTPSLRSATSSGSLGKHSTVSSSVRPILPRSPTSPEAHSTLQRRTSGIPLSSQDPRTSTTIPPMPPPDKNNGRMHQTSSKILRMTDDERPFTRDFKDLFATLITSLPLTPHRVRFSRVEETFLAEEAITNLGSLKFSQSNRIPDPKNPTRWVVTTTTTTFSMAKEMARSVCQRFVDARLIESAENKTITTFATKGGVWQLTAKGLAILARFCGRNGINARHVEPLLKRSQMQIVSLERDASTDKILQDRATVEIIFRRFMGGSDGPNVKSSTSLSDSDSVSEYVTGLVGVKMAKERRVMDKIVNNTFTGKAASDWLLDCTTTIDRRETYEIAELFVKWQLMVPIVEDRAYIRMNPMATYFQPTRYAIYAATERGQRTCGWLARPASIDSEDSRDPKEKSRITRDSNVGRLNVILQDAALRLLFKEFLRQSLCEENLQFYFDVSDFITNYRNLDDGGRLSKPEAVRETLAAAYGLYNSFLASGAPSELNIDHSLRNRLDSRMIRTNTDDDAMRESLDEVVELFELAQGAVFKLMASDSVPKFLRDPRNATVLREHEIDITAGSNRALSPAPEQGVSRSNTHK</sequence>
<dbReference type="Gene3D" id="1.10.167.10">
    <property type="entry name" value="Regulator of G-protein Signalling 4, domain 2"/>
    <property type="match status" value="1"/>
</dbReference>
<evidence type="ECO:0000256" key="1">
    <source>
        <dbReference type="ARBA" id="ARBA00022700"/>
    </source>
</evidence>
<dbReference type="InterPro" id="IPR000591">
    <property type="entry name" value="DEP_dom"/>
</dbReference>
<feature type="region of interest" description="Disordered" evidence="2">
    <location>
        <begin position="650"/>
        <end position="670"/>
    </location>
</feature>
<reference evidence="5 6" key="1">
    <citation type="submission" date="2015-01" db="EMBL/GenBank/DDBJ databases">
        <title>The Genome Sequence of Exophiala sideris CBS121828.</title>
        <authorList>
            <consortium name="The Broad Institute Genomics Platform"/>
            <person name="Cuomo C."/>
            <person name="de Hoog S."/>
            <person name="Gorbushina A."/>
            <person name="Stielow B."/>
            <person name="Teixiera M."/>
            <person name="Abouelleil A."/>
            <person name="Chapman S.B."/>
            <person name="Priest M."/>
            <person name="Young S.K."/>
            <person name="Wortman J."/>
            <person name="Nusbaum C."/>
            <person name="Birren B."/>
        </authorList>
    </citation>
    <scope>NUCLEOTIDE SEQUENCE [LARGE SCALE GENOMIC DNA]</scope>
    <source>
        <strain evidence="5 6">CBS 121828</strain>
    </source>
</reference>
<dbReference type="Proteomes" id="UP000053599">
    <property type="component" value="Unassembled WGS sequence"/>
</dbReference>
<feature type="domain" description="RGS" evidence="3">
    <location>
        <begin position="498"/>
        <end position="640"/>
    </location>
</feature>
<dbReference type="InterPro" id="IPR016137">
    <property type="entry name" value="RGS"/>
</dbReference>
<dbReference type="EMBL" id="KN846951">
    <property type="protein sequence ID" value="KIV84407.1"/>
    <property type="molecule type" value="Genomic_DNA"/>
</dbReference>
<feature type="region of interest" description="Disordered" evidence="2">
    <location>
        <begin position="83"/>
        <end position="163"/>
    </location>
</feature>
<dbReference type="SUPFAM" id="SSF46785">
    <property type="entry name" value="Winged helix' DNA-binding domain"/>
    <property type="match status" value="2"/>
</dbReference>
<dbReference type="InterPro" id="IPR036305">
    <property type="entry name" value="RGS_sf"/>
</dbReference>
<evidence type="ECO:0000259" key="3">
    <source>
        <dbReference type="PROSITE" id="PS50132"/>
    </source>
</evidence>
<proteinExistence type="predicted"/>
<keyword evidence="1" id="KW-0734">Signal transduction inhibitor</keyword>
<feature type="region of interest" description="Disordered" evidence="2">
    <location>
        <begin position="1"/>
        <end position="71"/>
    </location>
</feature>
<name>A0A0D1YNF8_9EURO</name>
<dbReference type="SMART" id="SM00315">
    <property type="entry name" value="RGS"/>
    <property type="match status" value="1"/>
</dbReference>
<dbReference type="STRING" id="1016849.A0A0D1YNF8"/>
<dbReference type="InterPro" id="IPR044926">
    <property type="entry name" value="RGS_subdomain_2"/>
</dbReference>
<dbReference type="CDD" id="cd08708">
    <property type="entry name" value="RGS_FLBA"/>
    <property type="match status" value="1"/>
</dbReference>
<gene>
    <name evidence="5" type="ORF">PV11_00190</name>
</gene>
<feature type="compositionally biased region" description="Polar residues" evidence="2">
    <location>
        <begin position="9"/>
        <end position="24"/>
    </location>
</feature>
<feature type="domain" description="DEP" evidence="4">
    <location>
        <begin position="375"/>
        <end position="461"/>
    </location>
</feature>
<dbReference type="GO" id="GO:0009968">
    <property type="term" value="P:negative regulation of signal transduction"/>
    <property type="evidence" value="ECO:0007669"/>
    <property type="project" value="UniProtKB-KW"/>
</dbReference>
<dbReference type="HOGENOM" id="CLU_013365_0_1_1"/>
<feature type="compositionally biased region" description="Polar residues" evidence="2">
    <location>
        <begin position="120"/>
        <end position="150"/>
    </location>
</feature>
<dbReference type="AlphaFoldDB" id="A0A0D1YNF8"/>
<dbReference type="PANTHER" id="PTHR10845">
    <property type="entry name" value="REGULATOR OF G PROTEIN SIGNALING"/>
    <property type="match status" value="1"/>
</dbReference>
<dbReference type="Pfam" id="PF25889">
    <property type="entry name" value="WHD_Fungal_DR"/>
    <property type="match status" value="1"/>
</dbReference>
<dbReference type="CDD" id="cd04450">
    <property type="entry name" value="DEP_RGS7-like"/>
    <property type="match status" value="1"/>
</dbReference>
<accession>A0A0D1YNF8</accession>
<dbReference type="PROSITE" id="PS50132">
    <property type="entry name" value="RGS"/>
    <property type="match status" value="1"/>
</dbReference>
<feature type="compositionally biased region" description="Low complexity" evidence="2">
    <location>
        <begin position="33"/>
        <end position="47"/>
    </location>
</feature>
<protein>
    <recommendedName>
        <fullName evidence="7">RGS domain-containing protein</fullName>
    </recommendedName>
</protein>
<dbReference type="PRINTS" id="PR01301">
    <property type="entry name" value="RGSPROTEIN"/>
</dbReference>
<dbReference type="PANTHER" id="PTHR10845:SF192">
    <property type="entry name" value="DOUBLE HIT, ISOFORM B"/>
    <property type="match status" value="1"/>
</dbReference>
<dbReference type="Pfam" id="PF00615">
    <property type="entry name" value="RGS"/>
    <property type="match status" value="1"/>
</dbReference>
<feature type="compositionally biased region" description="Polar residues" evidence="2">
    <location>
        <begin position="83"/>
        <end position="113"/>
    </location>
</feature>
<dbReference type="SMART" id="SM00049">
    <property type="entry name" value="DEP"/>
    <property type="match status" value="2"/>
</dbReference>
<dbReference type="InterPro" id="IPR058855">
    <property type="entry name" value="RGS1/SST2-like_Fungal-DR"/>
</dbReference>
<evidence type="ECO:0000313" key="6">
    <source>
        <dbReference type="Proteomes" id="UP000053599"/>
    </source>
</evidence>
<organism evidence="5 6">
    <name type="scientific">Exophiala sideris</name>
    <dbReference type="NCBI Taxonomy" id="1016849"/>
    <lineage>
        <taxon>Eukaryota</taxon>
        <taxon>Fungi</taxon>
        <taxon>Dikarya</taxon>
        <taxon>Ascomycota</taxon>
        <taxon>Pezizomycotina</taxon>
        <taxon>Eurotiomycetes</taxon>
        <taxon>Chaetothyriomycetidae</taxon>
        <taxon>Chaetothyriales</taxon>
        <taxon>Herpotrichiellaceae</taxon>
        <taxon>Exophiala</taxon>
    </lineage>
</organism>
<dbReference type="InterPro" id="IPR036390">
    <property type="entry name" value="WH_DNA-bd_sf"/>
</dbReference>
<dbReference type="InterPro" id="IPR036388">
    <property type="entry name" value="WH-like_DNA-bd_sf"/>
</dbReference>
<feature type="compositionally biased region" description="Polar residues" evidence="2">
    <location>
        <begin position="52"/>
        <end position="62"/>
    </location>
</feature>
<evidence type="ECO:0000256" key="2">
    <source>
        <dbReference type="SAM" id="MobiDB-lite"/>
    </source>
</evidence>
<dbReference type="SUPFAM" id="SSF48097">
    <property type="entry name" value="Regulator of G-protein signaling, RGS"/>
    <property type="match status" value="1"/>
</dbReference>